<gene>
    <name evidence="2" type="ORF">QQ020_20130</name>
</gene>
<sequence>MINNTTTTMKLRIRSFIWMMLIGFAAQAQESNLEKYTPSALLGKGTWDLTSFNNIYTQNQVRNDQGDEVQLGQRQTFLNSMLQFTYGVSESGRLNVGFEVNFNRAFYDSENGSPFKVFSGGSDLSRTVVSAIGPRVKFVPFASLPNFSVQSTFLFPVASDLETPFFTAHDRYTWFTQFFYDKKLSAKWRIFLEADFLYRLKRNSNQVNFFRTPVSGFLSYFPNSRTTLFGFAQYSPRFQNISNSIEEQFGFSNWFTQVGAGLKYQLIPNLGIEVSYGNFVASRQDGAGYSLNLGFRYIRQ</sequence>
<dbReference type="InterPro" id="IPR011250">
    <property type="entry name" value="OMP/PagP_B-barrel"/>
</dbReference>
<feature type="chain" id="PRO_5046784012" description="MetA-pathway of phenol degradation" evidence="1">
    <location>
        <begin position="29"/>
        <end position="300"/>
    </location>
</feature>
<keyword evidence="1" id="KW-0732">Signal</keyword>
<evidence type="ECO:0000313" key="2">
    <source>
        <dbReference type="EMBL" id="MDN5214399.1"/>
    </source>
</evidence>
<dbReference type="RefSeq" id="WP_346759733.1">
    <property type="nucleotide sequence ID" value="NZ_JAUJEB010000004.1"/>
</dbReference>
<organism evidence="2 3">
    <name type="scientific">Agaribacillus aureus</name>
    <dbReference type="NCBI Taxonomy" id="3051825"/>
    <lineage>
        <taxon>Bacteria</taxon>
        <taxon>Pseudomonadati</taxon>
        <taxon>Bacteroidota</taxon>
        <taxon>Cytophagia</taxon>
        <taxon>Cytophagales</taxon>
        <taxon>Splendidivirgaceae</taxon>
        <taxon>Agaribacillus</taxon>
    </lineage>
</organism>
<evidence type="ECO:0008006" key="4">
    <source>
        <dbReference type="Google" id="ProtNLM"/>
    </source>
</evidence>
<evidence type="ECO:0000256" key="1">
    <source>
        <dbReference type="SAM" id="SignalP"/>
    </source>
</evidence>
<reference evidence="2" key="1">
    <citation type="submission" date="2023-06" db="EMBL/GenBank/DDBJ databases">
        <title>Genomic of Agaribacillus aureum.</title>
        <authorList>
            <person name="Wang G."/>
        </authorList>
    </citation>
    <scope>NUCLEOTIDE SEQUENCE</scope>
    <source>
        <strain evidence="2">BMA12</strain>
    </source>
</reference>
<dbReference type="EMBL" id="JAUJEB010000004">
    <property type="protein sequence ID" value="MDN5214399.1"/>
    <property type="molecule type" value="Genomic_DNA"/>
</dbReference>
<name>A0ABT8L9G6_9BACT</name>
<accession>A0ABT8L9G6</accession>
<comment type="caution">
    <text evidence="2">The sequence shown here is derived from an EMBL/GenBank/DDBJ whole genome shotgun (WGS) entry which is preliminary data.</text>
</comment>
<protein>
    <recommendedName>
        <fullName evidence="4">MetA-pathway of phenol degradation</fullName>
    </recommendedName>
</protein>
<dbReference type="Proteomes" id="UP001172083">
    <property type="component" value="Unassembled WGS sequence"/>
</dbReference>
<dbReference type="SUPFAM" id="SSF56925">
    <property type="entry name" value="OMPA-like"/>
    <property type="match status" value="1"/>
</dbReference>
<feature type="signal peptide" evidence="1">
    <location>
        <begin position="1"/>
        <end position="28"/>
    </location>
</feature>
<proteinExistence type="predicted"/>
<keyword evidence="3" id="KW-1185">Reference proteome</keyword>
<evidence type="ECO:0000313" key="3">
    <source>
        <dbReference type="Proteomes" id="UP001172083"/>
    </source>
</evidence>